<evidence type="ECO:0000256" key="3">
    <source>
        <dbReference type="ARBA" id="ARBA00022478"/>
    </source>
</evidence>
<dbReference type="STRING" id="312017.I7MHP6"/>
<evidence type="ECO:0000313" key="7">
    <source>
        <dbReference type="Proteomes" id="UP000009168"/>
    </source>
</evidence>
<proteinExistence type="inferred from homology"/>
<dbReference type="PANTHER" id="PTHR12780">
    <property type="entry name" value="RNA POLYMERASE III DNA DIRECTED , 39KD SUBUNIT-RELATED"/>
    <property type="match status" value="1"/>
</dbReference>
<dbReference type="KEGG" id="tet:TTHERM_00370920"/>
<dbReference type="Proteomes" id="UP000009168">
    <property type="component" value="Unassembled WGS sequence"/>
</dbReference>
<evidence type="ECO:0000256" key="4">
    <source>
        <dbReference type="ARBA" id="ARBA00023163"/>
    </source>
</evidence>
<reference evidence="7" key="1">
    <citation type="journal article" date="2006" name="PLoS Biol.">
        <title>Macronuclear genome sequence of the ciliate Tetrahymena thermophila, a model eukaryote.</title>
        <authorList>
            <person name="Eisen J.A."/>
            <person name="Coyne R.S."/>
            <person name="Wu M."/>
            <person name="Wu D."/>
            <person name="Thiagarajan M."/>
            <person name="Wortman J.R."/>
            <person name="Badger J.H."/>
            <person name="Ren Q."/>
            <person name="Amedeo P."/>
            <person name="Jones K.M."/>
            <person name="Tallon L.J."/>
            <person name="Delcher A.L."/>
            <person name="Salzberg S.L."/>
            <person name="Silva J.C."/>
            <person name="Haas B.J."/>
            <person name="Majoros W.H."/>
            <person name="Farzad M."/>
            <person name="Carlton J.M."/>
            <person name="Smith R.K. Jr."/>
            <person name="Garg J."/>
            <person name="Pearlman R.E."/>
            <person name="Karrer K.M."/>
            <person name="Sun L."/>
            <person name="Manning G."/>
            <person name="Elde N.C."/>
            <person name="Turkewitz A.P."/>
            <person name="Asai D.J."/>
            <person name="Wilkes D.E."/>
            <person name="Wang Y."/>
            <person name="Cai H."/>
            <person name="Collins K."/>
            <person name="Stewart B.A."/>
            <person name="Lee S.R."/>
            <person name="Wilamowska K."/>
            <person name="Weinberg Z."/>
            <person name="Ruzzo W.L."/>
            <person name="Wloga D."/>
            <person name="Gaertig J."/>
            <person name="Frankel J."/>
            <person name="Tsao C.-C."/>
            <person name="Gorovsky M.A."/>
            <person name="Keeling P.J."/>
            <person name="Waller R.F."/>
            <person name="Patron N.J."/>
            <person name="Cherry J.M."/>
            <person name="Stover N.A."/>
            <person name="Krieger C.J."/>
            <person name="del Toro C."/>
            <person name="Ryder H.F."/>
            <person name="Williamson S.C."/>
            <person name="Barbeau R.A."/>
            <person name="Hamilton E.P."/>
            <person name="Orias E."/>
        </authorList>
    </citation>
    <scope>NUCLEOTIDE SEQUENCE [LARGE SCALE GENOMIC DNA]</scope>
    <source>
        <strain evidence="7">SB210</strain>
    </source>
</reference>
<dbReference type="GO" id="GO:0005666">
    <property type="term" value="C:RNA polymerase III complex"/>
    <property type="evidence" value="ECO:0007669"/>
    <property type="project" value="InterPro"/>
</dbReference>
<evidence type="ECO:0000256" key="2">
    <source>
        <dbReference type="ARBA" id="ARBA00011038"/>
    </source>
</evidence>
<keyword evidence="4" id="KW-0804">Transcription</keyword>
<dbReference type="EMBL" id="GG662821">
    <property type="protein sequence ID" value="EAR89277.2"/>
    <property type="molecule type" value="Genomic_DNA"/>
</dbReference>
<dbReference type="InterPro" id="IPR036390">
    <property type="entry name" value="WH_DNA-bd_sf"/>
</dbReference>
<dbReference type="AlphaFoldDB" id="I7MHP6"/>
<keyword evidence="3 6" id="KW-0240">DNA-directed RNA polymerase</keyword>
<dbReference type="InterPro" id="IPR036388">
    <property type="entry name" value="WH-like_DNA-bd_sf"/>
</dbReference>
<keyword evidence="5" id="KW-0539">Nucleus</keyword>
<gene>
    <name evidence="6" type="ORF">TTHERM_00370920</name>
</gene>
<comment type="similarity">
    <text evidence="2">Belongs to the eukaryotic RPC34/RPC39 RNA polymerase subunit family.</text>
</comment>
<dbReference type="Gene3D" id="1.10.10.10">
    <property type="entry name" value="Winged helix-like DNA-binding domain superfamily/Winged helix DNA-binding domain"/>
    <property type="match status" value="1"/>
</dbReference>
<comment type="subcellular location">
    <subcellularLocation>
        <location evidence="1">Nucleus</location>
    </subcellularLocation>
</comment>
<evidence type="ECO:0000256" key="5">
    <source>
        <dbReference type="ARBA" id="ARBA00023242"/>
    </source>
</evidence>
<dbReference type="SUPFAM" id="SSF46785">
    <property type="entry name" value="Winged helix' DNA-binding domain"/>
    <property type="match status" value="2"/>
</dbReference>
<dbReference type="RefSeq" id="XP_001009522.2">
    <property type="nucleotide sequence ID" value="XM_001009522.2"/>
</dbReference>
<name>I7MHP6_TETTS</name>
<evidence type="ECO:0000313" key="6">
    <source>
        <dbReference type="EMBL" id="EAR89277.2"/>
    </source>
</evidence>
<accession>I7MHP6</accession>
<dbReference type="InParanoid" id="I7MHP6"/>
<dbReference type="InterPro" id="IPR007832">
    <property type="entry name" value="RNA_pol_Rpc34"/>
</dbReference>
<dbReference type="Pfam" id="PF05158">
    <property type="entry name" value="RNA_pol_Rpc34"/>
    <property type="match status" value="1"/>
</dbReference>
<organism evidence="6 7">
    <name type="scientific">Tetrahymena thermophila (strain SB210)</name>
    <dbReference type="NCBI Taxonomy" id="312017"/>
    <lineage>
        <taxon>Eukaryota</taxon>
        <taxon>Sar</taxon>
        <taxon>Alveolata</taxon>
        <taxon>Ciliophora</taxon>
        <taxon>Intramacronucleata</taxon>
        <taxon>Oligohymenophorea</taxon>
        <taxon>Hymenostomatida</taxon>
        <taxon>Tetrahymenina</taxon>
        <taxon>Tetrahymenidae</taxon>
        <taxon>Tetrahymena</taxon>
    </lineage>
</organism>
<dbReference type="eggNOG" id="KOG3233">
    <property type="taxonomic scope" value="Eukaryota"/>
</dbReference>
<dbReference type="GO" id="GO:0006383">
    <property type="term" value="P:transcription by RNA polymerase III"/>
    <property type="evidence" value="ECO:0007669"/>
    <property type="project" value="InterPro"/>
</dbReference>
<dbReference type="FunCoup" id="I7MHP6">
    <property type="interactions" value="334"/>
</dbReference>
<keyword evidence="7" id="KW-1185">Reference proteome</keyword>
<sequence length="296" mass="33467">MEEEYSEKIIGIVKSYQEGITLTELLKILEVDQNAIKPELQNLLKEGYLTCTNVGNEQIVEYHDPQDQKQLNVAASDLPQQEFQVYKIIFQAKNKGIDRKDIGNKTGIATGTLTKILNQLKKKNWIKSVKGANSTGKGKNIFILNNLELSESISGGIWYKDGVLNKDLIDELCSKIENHMNHNPIMTEEQIIQLLRVNSSINLEQRHVLQIINLLLFDDKIEKVKTITTSTNSSTAQKQGTSQIQKYRLSNWNKSKDHISTIPALTKTPCGHCPLINECVPGGKISPENCIYFNDW</sequence>
<protein>
    <submittedName>
        <fullName evidence="6">DNA-directed RNA polymerase III subunit rpc6</fullName>
    </submittedName>
</protein>
<dbReference type="InterPro" id="IPR016049">
    <property type="entry name" value="RNA_pol_Rpc34-like"/>
</dbReference>
<dbReference type="GeneID" id="7827852"/>
<dbReference type="OrthoDB" id="613763at2759"/>
<evidence type="ECO:0000256" key="1">
    <source>
        <dbReference type="ARBA" id="ARBA00004123"/>
    </source>
</evidence>